<dbReference type="RefSeq" id="XP_058333345.1">
    <property type="nucleotide sequence ID" value="XM_058470204.1"/>
</dbReference>
<dbReference type="AlphaFoldDB" id="A0A9W9PFV1"/>
<accession>A0A9W9PFV1</accession>
<proteinExistence type="predicted"/>
<evidence type="ECO:0000313" key="2">
    <source>
        <dbReference type="Proteomes" id="UP001150941"/>
    </source>
</evidence>
<dbReference type="Proteomes" id="UP001150941">
    <property type="component" value="Unassembled WGS sequence"/>
</dbReference>
<comment type="caution">
    <text evidence="1">The sequence shown here is derived from an EMBL/GenBank/DDBJ whole genome shotgun (WGS) entry which is preliminary data.</text>
</comment>
<protein>
    <submittedName>
        <fullName evidence="1">Uncharacterized protein</fullName>
    </submittedName>
</protein>
<reference evidence="1" key="1">
    <citation type="submission" date="2022-11" db="EMBL/GenBank/DDBJ databases">
        <authorList>
            <person name="Petersen C."/>
        </authorList>
    </citation>
    <scope>NUCLEOTIDE SEQUENCE</scope>
    <source>
        <strain evidence="1">IBT 19713</strain>
    </source>
</reference>
<organism evidence="1 2">
    <name type="scientific">Penicillium chermesinum</name>
    <dbReference type="NCBI Taxonomy" id="63820"/>
    <lineage>
        <taxon>Eukaryota</taxon>
        <taxon>Fungi</taxon>
        <taxon>Dikarya</taxon>
        <taxon>Ascomycota</taxon>
        <taxon>Pezizomycotina</taxon>
        <taxon>Eurotiomycetes</taxon>
        <taxon>Eurotiomycetidae</taxon>
        <taxon>Eurotiales</taxon>
        <taxon>Aspergillaceae</taxon>
        <taxon>Penicillium</taxon>
    </lineage>
</organism>
<reference evidence="1" key="2">
    <citation type="journal article" date="2023" name="IMA Fungus">
        <title>Comparative genomic study of the Penicillium genus elucidates a diverse pangenome and 15 lateral gene transfer events.</title>
        <authorList>
            <person name="Petersen C."/>
            <person name="Sorensen T."/>
            <person name="Nielsen M.R."/>
            <person name="Sondergaard T.E."/>
            <person name="Sorensen J.L."/>
            <person name="Fitzpatrick D.A."/>
            <person name="Frisvad J.C."/>
            <person name="Nielsen K.L."/>
        </authorList>
    </citation>
    <scope>NUCLEOTIDE SEQUENCE</scope>
    <source>
        <strain evidence="1">IBT 19713</strain>
    </source>
</reference>
<gene>
    <name evidence="1" type="ORF">N7468_000907</name>
</gene>
<dbReference type="EMBL" id="JAPQKS010000002">
    <property type="protein sequence ID" value="KAJ5245924.1"/>
    <property type="molecule type" value="Genomic_DNA"/>
</dbReference>
<keyword evidence="2" id="KW-1185">Reference proteome</keyword>
<name>A0A9W9PFV1_9EURO</name>
<dbReference type="GeneID" id="83197507"/>
<evidence type="ECO:0000313" key="1">
    <source>
        <dbReference type="EMBL" id="KAJ5245924.1"/>
    </source>
</evidence>
<sequence length="96" mass="10617">MLIRPTGSTTADSTCICNRSPCSETNTVNNYSPSKPMSKLFGNLMDPNVRVQVTLKFYHHHAEVGDQLDILVRHVQAAYPDTTLLVAELEPSEKTA</sequence>